<dbReference type="GO" id="GO:0009253">
    <property type="term" value="P:peptidoglycan catabolic process"/>
    <property type="evidence" value="ECO:0007669"/>
    <property type="project" value="InterPro"/>
</dbReference>
<keyword evidence="6" id="KW-0732">Signal</keyword>
<gene>
    <name evidence="8" type="ORF">HER31_18135</name>
</gene>
<dbReference type="Pfam" id="PF01476">
    <property type="entry name" value="LysM"/>
    <property type="match status" value="1"/>
</dbReference>
<dbReference type="SUPFAM" id="SSF54106">
    <property type="entry name" value="LysM domain"/>
    <property type="match status" value="1"/>
</dbReference>
<dbReference type="InterPro" id="IPR050695">
    <property type="entry name" value="N-acetylmuramoyl_amidase_3"/>
</dbReference>
<dbReference type="CDD" id="cd00118">
    <property type="entry name" value="LysM"/>
    <property type="match status" value="1"/>
</dbReference>
<dbReference type="Gene3D" id="2.60.40.3500">
    <property type="match status" value="1"/>
</dbReference>
<dbReference type="InterPro" id="IPR002508">
    <property type="entry name" value="MurNAc-LAA_cat"/>
</dbReference>
<dbReference type="GO" id="GO:0071555">
    <property type="term" value="P:cell wall organization"/>
    <property type="evidence" value="ECO:0007669"/>
    <property type="project" value="UniProtKB-KW"/>
</dbReference>
<dbReference type="Proteomes" id="UP000501602">
    <property type="component" value="Chromosome"/>
</dbReference>
<dbReference type="CDD" id="cd02696">
    <property type="entry name" value="MurNAc-LAA"/>
    <property type="match status" value="1"/>
</dbReference>
<protein>
    <recommendedName>
        <fullName evidence="3">N-acetylmuramoyl-L-alanine amidase</fullName>
        <ecNumber evidence="3">3.5.1.28</ecNumber>
    </recommendedName>
</protein>
<keyword evidence="5" id="KW-0961">Cell wall biogenesis/degradation</keyword>
<keyword evidence="4" id="KW-0378">Hydrolase</keyword>
<reference evidence="8 9" key="1">
    <citation type="submission" date="2020-04" db="EMBL/GenBank/DDBJ databases">
        <title>Ferrimonas sp. S7 isolated from sea water.</title>
        <authorList>
            <person name="Bae S.S."/>
            <person name="Baek K."/>
        </authorList>
    </citation>
    <scope>NUCLEOTIDE SEQUENCE [LARGE SCALE GENOMIC DNA]</scope>
    <source>
        <strain evidence="8 9">S7</strain>
    </source>
</reference>
<dbReference type="GO" id="GO:0008745">
    <property type="term" value="F:N-acetylmuramoyl-L-alanine amidase activity"/>
    <property type="evidence" value="ECO:0007669"/>
    <property type="project" value="UniProtKB-EC"/>
</dbReference>
<dbReference type="Gene3D" id="3.40.630.40">
    <property type="entry name" value="Zn-dependent exopeptidases"/>
    <property type="match status" value="1"/>
</dbReference>
<evidence type="ECO:0000313" key="9">
    <source>
        <dbReference type="Proteomes" id="UP000501602"/>
    </source>
</evidence>
<accession>A0A6H1UIJ7</accession>
<dbReference type="SMART" id="SM00257">
    <property type="entry name" value="LysM"/>
    <property type="match status" value="1"/>
</dbReference>
<dbReference type="EMBL" id="CP051180">
    <property type="protein sequence ID" value="QIZ78648.1"/>
    <property type="molecule type" value="Genomic_DNA"/>
</dbReference>
<sequence>MNRLLRTLSLILLGLFTVSAWANQVNSARLSATAEKTRLVFELSQKPNFTTSRLSSPDRIVIDIKNTTLKTKLEGLAKQTKLIERIRTSQPAGKGQLRVVLDMAYPSSYKAFKLGPSGKVGHRLVVDVSPSSSKAAKAQVVKPGRDIVIAIDAGHGGKDPGSIGPSGIYEKNIVLPIAKQLKAKIDATKGFRAVLIRSGDYFVSLNQRSEQARQADADLLVSIHADAFSSPQPRGASVWVLSLGRANNEMGRWLEKDDKLSELRGIGEVISESSQGDEDLQRTIVDLARQNNMAESHTLAGHILSEFNGFTKLHKKQPQAASLAVLKSPDLVSLLVEVGFISNPKEEKMLRSSAHQNRLANALQKTITNYFKSNPPRDSWLAQTRTHKVSSGESLSVIARRYGVTLTALKQANHLKNNTIRIGQNLVIPRV</sequence>
<evidence type="ECO:0000256" key="6">
    <source>
        <dbReference type="SAM" id="SignalP"/>
    </source>
</evidence>
<evidence type="ECO:0000256" key="2">
    <source>
        <dbReference type="ARBA" id="ARBA00010860"/>
    </source>
</evidence>
<dbReference type="Pfam" id="PF11741">
    <property type="entry name" value="AMIN"/>
    <property type="match status" value="1"/>
</dbReference>
<dbReference type="PANTHER" id="PTHR30404">
    <property type="entry name" value="N-ACETYLMURAMOYL-L-ALANINE AMIDASE"/>
    <property type="match status" value="1"/>
</dbReference>
<comment type="similarity">
    <text evidence="2">Belongs to the N-acetylmuramoyl-L-alanine amidase 3 family.</text>
</comment>
<dbReference type="SUPFAM" id="SSF53187">
    <property type="entry name" value="Zn-dependent exopeptidases"/>
    <property type="match status" value="1"/>
</dbReference>
<dbReference type="KEGG" id="fes:HER31_18135"/>
<dbReference type="InterPro" id="IPR036779">
    <property type="entry name" value="LysM_dom_sf"/>
</dbReference>
<evidence type="ECO:0000259" key="7">
    <source>
        <dbReference type="PROSITE" id="PS51782"/>
    </source>
</evidence>
<dbReference type="EC" id="3.5.1.28" evidence="3"/>
<dbReference type="SMART" id="SM00646">
    <property type="entry name" value="Ami_3"/>
    <property type="match status" value="1"/>
</dbReference>
<dbReference type="InterPro" id="IPR021731">
    <property type="entry name" value="AMIN_dom"/>
</dbReference>
<evidence type="ECO:0000256" key="5">
    <source>
        <dbReference type="ARBA" id="ARBA00023316"/>
    </source>
</evidence>
<dbReference type="GO" id="GO:0030288">
    <property type="term" value="C:outer membrane-bounded periplasmic space"/>
    <property type="evidence" value="ECO:0007669"/>
    <property type="project" value="TreeGrafter"/>
</dbReference>
<dbReference type="PROSITE" id="PS51782">
    <property type="entry name" value="LYSM"/>
    <property type="match status" value="1"/>
</dbReference>
<feature type="signal peptide" evidence="6">
    <location>
        <begin position="1"/>
        <end position="22"/>
    </location>
</feature>
<evidence type="ECO:0000256" key="3">
    <source>
        <dbReference type="ARBA" id="ARBA00011901"/>
    </source>
</evidence>
<feature type="chain" id="PRO_5026255226" description="N-acetylmuramoyl-L-alanine amidase" evidence="6">
    <location>
        <begin position="23"/>
        <end position="431"/>
    </location>
</feature>
<dbReference type="PANTHER" id="PTHR30404:SF6">
    <property type="entry name" value="N-ACETYLMURAMOYL-L-ALANINE AMIDASE AMIB"/>
    <property type="match status" value="1"/>
</dbReference>
<name>A0A6H1UIJ7_9GAMM</name>
<dbReference type="AlphaFoldDB" id="A0A6H1UIJ7"/>
<proteinExistence type="inferred from homology"/>
<evidence type="ECO:0000313" key="8">
    <source>
        <dbReference type="EMBL" id="QIZ78648.1"/>
    </source>
</evidence>
<organism evidence="8 9">
    <name type="scientific">Ferrimonas lipolytica</name>
    <dbReference type="NCBI Taxonomy" id="2724191"/>
    <lineage>
        <taxon>Bacteria</taxon>
        <taxon>Pseudomonadati</taxon>
        <taxon>Pseudomonadota</taxon>
        <taxon>Gammaproteobacteria</taxon>
        <taxon>Alteromonadales</taxon>
        <taxon>Ferrimonadaceae</taxon>
        <taxon>Ferrimonas</taxon>
    </lineage>
</organism>
<keyword evidence="9" id="KW-1185">Reference proteome</keyword>
<evidence type="ECO:0000256" key="1">
    <source>
        <dbReference type="ARBA" id="ARBA00001561"/>
    </source>
</evidence>
<dbReference type="InterPro" id="IPR018392">
    <property type="entry name" value="LysM"/>
</dbReference>
<feature type="domain" description="LysM" evidence="7">
    <location>
        <begin position="385"/>
        <end position="428"/>
    </location>
</feature>
<comment type="catalytic activity">
    <reaction evidence="1">
        <text>Hydrolyzes the link between N-acetylmuramoyl residues and L-amino acid residues in certain cell-wall glycopeptides.</text>
        <dbReference type="EC" id="3.5.1.28"/>
    </reaction>
</comment>
<dbReference type="Pfam" id="PF01520">
    <property type="entry name" value="Amidase_3"/>
    <property type="match status" value="1"/>
</dbReference>
<evidence type="ECO:0000256" key="4">
    <source>
        <dbReference type="ARBA" id="ARBA00022801"/>
    </source>
</evidence>
<dbReference type="Gene3D" id="3.10.350.10">
    <property type="entry name" value="LysM domain"/>
    <property type="match status" value="1"/>
</dbReference>